<dbReference type="InterPro" id="IPR037068">
    <property type="entry name" value="DNA_primase_core_N_sf"/>
</dbReference>
<feature type="domain" description="Toprim" evidence="16">
    <location>
        <begin position="244"/>
        <end position="315"/>
    </location>
</feature>
<evidence type="ECO:0000256" key="9">
    <source>
        <dbReference type="ARBA" id="ARBA00022842"/>
    </source>
</evidence>
<comment type="caution">
    <text evidence="17">The sequence shown here is derived from an EMBL/GenBank/DDBJ whole genome shotgun (WGS) entry which is preliminary data.</text>
</comment>
<dbReference type="SUPFAM" id="SSF56731">
    <property type="entry name" value="DNA primase core"/>
    <property type="match status" value="1"/>
</dbReference>
<dbReference type="InterPro" id="IPR050219">
    <property type="entry name" value="DnaG_primase"/>
</dbReference>
<evidence type="ECO:0000256" key="7">
    <source>
        <dbReference type="ARBA" id="ARBA00022771"/>
    </source>
</evidence>
<evidence type="ECO:0000256" key="13">
    <source>
        <dbReference type="PIRNR" id="PIRNR002811"/>
    </source>
</evidence>
<dbReference type="Pfam" id="PF13155">
    <property type="entry name" value="Toprim_2"/>
    <property type="match status" value="1"/>
</dbReference>
<dbReference type="Pfam" id="PF10410">
    <property type="entry name" value="DnaB_bind"/>
    <property type="match status" value="1"/>
</dbReference>
<evidence type="ECO:0000259" key="15">
    <source>
        <dbReference type="SMART" id="SM00400"/>
    </source>
</evidence>
<evidence type="ECO:0000256" key="8">
    <source>
        <dbReference type="ARBA" id="ARBA00022833"/>
    </source>
</evidence>
<dbReference type="GO" id="GO:0003899">
    <property type="term" value="F:DNA-directed RNA polymerase activity"/>
    <property type="evidence" value="ECO:0007669"/>
    <property type="project" value="UniProtKB-UniRule"/>
</dbReference>
<dbReference type="Gene3D" id="3.90.980.10">
    <property type="entry name" value="DNA primase, catalytic core, N-terminal domain"/>
    <property type="match status" value="1"/>
</dbReference>
<evidence type="ECO:0000256" key="3">
    <source>
        <dbReference type="ARBA" id="ARBA00022679"/>
    </source>
</evidence>
<dbReference type="PANTHER" id="PTHR30313:SF2">
    <property type="entry name" value="DNA PRIMASE"/>
    <property type="match status" value="1"/>
</dbReference>
<dbReference type="PANTHER" id="PTHR30313">
    <property type="entry name" value="DNA PRIMASE"/>
    <property type="match status" value="1"/>
</dbReference>
<dbReference type="InterPro" id="IPR006171">
    <property type="entry name" value="TOPRIM_dom"/>
</dbReference>
<evidence type="ECO:0000256" key="10">
    <source>
        <dbReference type="ARBA" id="ARBA00023125"/>
    </source>
</evidence>
<keyword evidence="8 12" id="KW-0862">Zinc</keyword>
<comment type="function">
    <text evidence="12 13">RNA polymerase that catalyzes the synthesis of short RNA molecules used as primers for DNA polymerase during DNA replication.</text>
</comment>
<keyword evidence="11 12" id="KW-0804">Transcription</keyword>
<dbReference type="InterPro" id="IPR034151">
    <property type="entry name" value="TOPRIM_DnaG_bac"/>
</dbReference>
<dbReference type="SMART" id="SM00400">
    <property type="entry name" value="ZnF_CHCC"/>
    <property type="match status" value="1"/>
</dbReference>
<dbReference type="GO" id="GO:0006269">
    <property type="term" value="P:DNA replication, synthesis of primer"/>
    <property type="evidence" value="ECO:0007669"/>
    <property type="project" value="UniProtKB-UniRule"/>
</dbReference>
<comment type="cofactor">
    <cofactor evidence="12 13 14">
        <name>Zn(2+)</name>
        <dbReference type="ChEBI" id="CHEBI:29105"/>
    </cofactor>
    <text evidence="12 13 14">Binds 1 zinc ion per monomer.</text>
</comment>
<keyword evidence="5 12" id="KW-0235">DNA replication</keyword>
<keyword evidence="7 12" id="KW-0863">Zinc-finger</keyword>
<feature type="domain" description="Zinc finger CHC2-type" evidence="15">
    <location>
        <begin position="30"/>
        <end position="84"/>
    </location>
</feature>
<dbReference type="NCBIfam" id="TIGR01391">
    <property type="entry name" value="dnaG"/>
    <property type="match status" value="1"/>
</dbReference>
<evidence type="ECO:0000256" key="5">
    <source>
        <dbReference type="ARBA" id="ARBA00022705"/>
    </source>
</evidence>
<comment type="subunit">
    <text evidence="12">Monomer. Interacts with DnaB.</text>
</comment>
<name>K2F9I7_9BACT</name>
<comment type="domain">
    <text evidence="12">Contains an N-terminal zinc-binding domain, a central core domain that contains the primase activity, and a C-terminal DnaB-binding domain.</text>
</comment>
<feature type="zinc finger region" description="CHC2-type" evidence="12 14">
    <location>
        <begin position="34"/>
        <end position="58"/>
    </location>
</feature>
<evidence type="ECO:0000256" key="14">
    <source>
        <dbReference type="PIRSR" id="PIRSR002811-1"/>
    </source>
</evidence>
<keyword evidence="1 12" id="KW-0240">DNA-directed RNA polymerase</keyword>
<keyword evidence="9" id="KW-0460">Magnesium</keyword>
<evidence type="ECO:0000256" key="11">
    <source>
        <dbReference type="ARBA" id="ARBA00023163"/>
    </source>
</evidence>
<keyword evidence="10 12" id="KW-0238">DNA-binding</keyword>
<dbReference type="Gene3D" id="3.40.1360.10">
    <property type="match status" value="1"/>
</dbReference>
<keyword evidence="4 12" id="KW-0548">Nucleotidyltransferase</keyword>
<comment type="similarity">
    <text evidence="12 13">Belongs to the DnaG primase family.</text>
</comment>
<dbReference type="InterPro" id="IPR030846">
    <property type="entry name" value="DnaG_bac"/>
</dbReference>
<keyword evidence="2 12" id="KW-0639">Primosome</keyword>
<dbReference type="GO" id="GO:0003677">
    <property type="term" value="F:DNA binding"/>
    <property type="evidence" value="ECO:0007669"/>
    <property type="project" value="UniProtKB-KW"/>
</dbReference>
<evidence type="ECO:0000259" key="16">
    <source>
        <dbReference type="SMART" id="SM00493"/>
    </source>
</evidence>
<dbReference type="Pfam" id="PF01807">
    <property type="entry name" value="Zn_ribbon_DnaG"/>
    <property type="match status" value="1"/>
</dbReference>
<dbReference type="SMART" id="SM00493">
    <property type="entry name" value="TOPRIM"/>
    <property type="match status" value="1"/>
</dbReference>
<evidence type="ECO:0000256" key="12">
    <source>
        <dbReference type="HAMAP-Rule" id="MF_00974"/>
    </source>
</evidence>
<dbReference type="GO" id="GO:0000428">
    <property type="term" value="C:DNA-directed RNA polymerase complex"/>
    <property type="evidence" value="ECO:0007669"/>
    <property type="project" value="UniProtKB-KW"/>
</dbReference>
<keyword evidence="6 12" id="KW-0479">Metal-binding</keyword>
<evidence type="ECO:0000256" key="2">
    <source>
        <dbReference type="ARBA" id="ARBA00022515"/>
    </source>
</evidence>
<comment type="catalytic activity">
    <reaction evidence="12">
        <text>ssDNA + n NTP = ssDNA/pppN(pN)n-1 hybrid + (n-1) diphosphate.</text>
        <dbReference type="EC" id="2.7.7.101"/>
    </reaction>
</comment>
<evidence type="ECO:0000256" key="1">
    <source>
        <dbReference type="ARBA" id="ARBA00022478"/>
    </source>
</evidence>
<protein>
    <recommendedName>
        <fullName evidence="12 13">DNA primase</fullName>
        <ecNumber evidence="12">2.7.7.101</ecNumber>
    </recommendedName>
</protein>
<keyword evidence="3 12" id="KW-0808">Transferase</keyword>
<gene>
    <name evidence="12" type="primary">dnaG</name>
    <name evidence="17" type="ORF">ACD_3C00149G0002</name>
</gene>
<dbReference type="GO" id="GO:0005737">
    <property type="term" value="C:cytoplasm"/>
    <property type="evidence" value="ECO:0007669"/>
    <property type="project" value="TreeGrafter"/>
</dbReference>
<dbReference type="InterPro" id="IPR006295">
    <property type="entry name" value="DNA_primase_DnaG"/>
</dbReference>
<accession>K2F9I7</accession>
<dbReference type="InterPro" id="IPR019475">
    <property type="entry name" value="DNA_primase_DnaB-bd"/>
</dbReference>
<dbReference type="AlphaFoldDB" id="K2F9I7"/>
<dbReference type="Pfam" id="PF08275">
    <property type="entry name" value="DNAG_N"/>
    <property type="match status" value="1"/>
</dbReference>
<dbReference type="PIRSF" id="PIRSF002811">
    <property type="entry name" value="DnaG"/>
    <property type="match status" value="1"/>
</dbReference>
<dbReference type="GO" id="GO:1990077">
    <property type="term" value="C:primosome complex"/>
    <property type="evidence" value="ECO:0007669"/>
    <property type="project" value="UniProtKB-KW"/>
</dbReference>
<dbReference type="EMBL" id="AMFJ01000423">
    <property type="protein sequence ID" value="EKE27791.1"/>
    <property type="molecule type" value="Genomic_DNA"/>
</dbReference>
<dbReference type="SUPFAM" id="SSF57783">
    <property type="entry name" value="Zinc beta-ribbon"/>
    <property type="match status" value="1"/>
</dbReference>
<dbReference type="InterPro" id="IPR036977">
    <property type="entry name" value="DNA_primase_Znf_CHC2"/>
</dbReference>
<sequence length="565" mass="67300">MSLSQEIDSKISIVDLASRYLHVKKAWANYKALCPFHNEKTPSFVISPAKNIAYCFSCHTWWGPVKFLSEIEKIPFWEAVQKLAHEAWIELKTDYYKEHKDNKWDFYELHKVTTAWYHEELLKEDNRSRLKYLRERWLTQETIEKFKLGFSWDPRGLFNKLKEKWFQEKDIIDSWIFISASKDKFYWRIVFPISDYTGNVVAFTWRVLDTSLPKYLNSPATKIFDKSSILYWLSLAKSEITKKGYVIIVEWQMDVIALHQAWFTNTVAISWTALTEEQIKLLKRLTKTVYLCLDHDNAWINATFQSLENTINEDIDVNIASFWEAKDPDEYLKSGKDFADVIKNALSPVSFYIREWGKKYDMKSIQGKKTLIKDVFQFLKKMSSRIEVDIHIKEISSMLGISMDVLYEEFKNTKVKHPDDREEKTEDKKEKIDIYQEITAYLNLYNFFDLFLKNFAYNIDNIKGSESVIILKKFLLQKEGVFADDTIDVDKLKTLELYIEESNSWLNKETIAKKFLDLVFKLQKNLFESEKRKLEEIMKNDSKNPQILKDYMELLQKWKKMWISK</sequence>
<dbReference type="GO" id="GO:0008270">
    <property type="term" value="F:zinc ion binding"/>
    <property type="evidence" value="ECO:0007669"/>
    <property type="project" value="UniProtKB-UniRule"/>
</dbReference>
<evidence type="ECO:0000313" key="17">
    <source>
        <dbReference type="EMBL" id="EKE27791.1"/>
    </source>
</evidence>
<evidence type="ECO:0000256" key="6">
    <source>
        <dbReference type="ARBA" id="ARBA00022723"/>
    </source>
</evidence>
<dbReference type="Gene3D" id="3.90.580.10">
    <property type="entry name" value="Zinc finger, CHC2-type domain"/>
    <property type="match status" value="1"/>
</dbReference>
<reference evidence="17" key="1">
    <citation type="journal article" date="2012" name="Science">
        <title>Fermentation, hydrogen, and sulfur metabolism in multiple uncultivated bacterial phyla.</title>
        <authorList>
            <person name="Wrighton K.C."/>
            <person name="Thomas B.C."/>
            <person name="Sharon I."/>
            <person name="Miller C.S."/>
            <person name="Castelle C.J."/>
            <person name="VerBerkmoes N.C."/>
            <person name="Wilkins M.J."/>
            <person name="Hettich R.L."/>
            <person name="Lipton M.S."/>
            <person name="Williams K.H."/>
            <person name="Long P.E."/>
            <person name="Banfield J.F."/>
        </authorList>
    </citation>
    <scope>NUCLEOTIDE SEQUENCE [LARGE SCALE GENOMIC DNA]</scope>
</reference>
<organism evidence="17">
    <name type="scientific">uncultured bacterium</name>
    <name type="common">gcode 4</name>
    <dbReference type="NCBI Taxonomy" id="1234023"/>
    <lineage>
        <taxon>Bacteria</taxon>
        <taxon>environmental samples</taxon>
    </lineage>
</organism>
<proteinExistence type="inferred from homology"/>
<dbReference type="CDD" id="cd03364">
    <property type="entry name" value="TOPRIM_DnaG_primases"/>
    <property type="match status" value="1"/>
</dbReference>
<dbReference type="HAMAP" id="MF_00974">
    <property type="entry name" value="DNA_primase_DnaG"/>
    <property type="match status" value="1"/>
</dbReference>
<dbReference type="InterPro" id="IPR002694">
    <property type="entry name" value="Znf_CHC2"/>
</dbReference>
<dbReference type="InterPro" id="IPR013264">
    <property type="entry name" value="DNAG_N"/>
</dbReference>
<evidence type="ECO:0000256" key="4">
    <source>
        <dbReference type="ARBA" id="ARBA00022695"/>
    </source>
</evidence>
<dbReference type="EC" id="2.7.7.101" evidence="12"/>